<evidence type="ECO:0000313" key="3">
    <source>
        <dbReference type="Proteomes" id="UP001488805"/>
    </source>
</evidence>
<dbReference type="PANTHER" id="PTHR22045:SF6">
    <property type="entry name" value="PROLINE AND SERINE-RICH PROTEIN 3"/>
    <property type="match status" value="1"/>
</dbReference>
<feature type="compositionally biased region" description="Low complexity" evidence="1">
    <location>
        <begin position="589"/>
        <end position="606"/>
    </location>
</feature>
<evidence type="ECO:0000313" key="2">
    <source>
        <dbReference type="EMBL" id="KAK9513616.1"/>
    </source>
</evidence>
<keyword evidence="3" id="KW-1185">Reference proteome</keyword>
<reference evidence="2 3" key="1">
    <citation type="journal article" date="2024" name="Genome Biol. Evol.">
        <title>Chromosome-level genome assembly of the viviparous eelpout Zoarces viviparus.</title>
        <authorList>
            <person name="Fuhrmann N."/>
            <person name="Brasseur M.V."/>
            <person name="Bakowski C.E."/>
            <person name="Podsiadlowski L."/>
            <person name="Prost S."/>
            <person name="Krehenwinkel H."/>
            <person name="Mayer C."/>
        </authorList>
    </citation>
    <scope>NUCLEOTIDE SEQUENCE [LARGE SCALE GENOMIC DNA]</scope>
    <source>
        <strain evidence="2">NO-MEL_2022_Ind0_liver</strain>
    </source>
</reference>
<name>A0AAW1DTK7_ZOAVI</name>
<feature type="region of interest" description="Disordered" evidence="1">
    <location>
        <begin position="314"/>
        <end position="386"/>
    </location>
</feature>
<comment type="caution">
    <text evidence="2">The sequence shown here is derived from an EMBL/GenBank/DDBJ whole genome shotgun (WGS) entry which is preliminary data.</text>
</comment>
<feature type="compositionally biased region" description="Polar residues" evidence="1">
    <location>
        <begin position="28"/>
        <end position="54"/>
    </location>
</feature>
<sequence>MKSSSPVFSRQNPFQLSRGGKGYYHPFCNQSLSKKNNNTTLSPVLTNPRPSSRLQTLCPETQQLFEQRQQCFAATDGQPVFAESWPSTECGSSPSSTPTSSDMETPKPQSARAGKPADSSEPGVQQDSVLAKYIDRFRHGRPQSREERQQSPSADGKKQQPFWWISPSSLPCTSTPTKTTDKDGIQPLKEDHGLAIFSPAGQHRHDRSLSPCRGSLSMLSDFAHGEFDDTEIQHLQEKAGRLLLRGECSPSDGSIPVSSEGLECSDFSSPVGVYEPVRRPLIPSSSVVPPLAPPTRREEDILFQWRLRRKMEQAREGSQSLQHSSLHGPTFSWQAPSSSHPSASGQAYKQHQITQPPEFSQKSTRPHIPAPRSQTKAAHGSCPQASDPTPFPAFVVSGSSISQPQAIAHVPAHMHLLCDVLPCPIQSPRAHTHQRLSESIDESQTKVVCEKSQVPGNSMNTFTDGRSRERMPSPPPASSGAMGRAELIRHKTSERNKKEKNEKKTAPSFRKQKKSTRYTVDREHDDGPGPTNRSFSHRKVPKIVLPWAEQRQQEGSQGFSSESSTGDQAPPPSPIHSALGQVVSEVLFPSVDPSPTRTPVTSVSPPCTASAPPQSSVLPCNAQNSMEVISQLLQEAEDSDEKEFEDDPLLQVLRKQRKWVKEQISEVDSILNEFVDEQQVT</sequence>
<dbReference type="EMBL" id="JBCEZU010000597">
    <property type="protein sequence ID" value="KAK9513616.1"/>
    <property type="molecule type" value="Genomic_DNA"/>
</dbReference>
<feature type="compositionally biased region" description="Polar residues" evidence="1">
    <location>
        <begin position="454"/>
        <end position="464"/>
    </location>
</feature>
<accession>A0AAW1DTK7</accession>
<gene>
    <name evidence="2" type="ORF">VZT92_027135</name>
</gene>
<feature type="compositionally biased region" description="Polar residues" evidence="1">
    <location>
        <begin position="316"/>
        <end position="363"/>
    </location>
</feature>
<feature type="region of interest" description="Disordered" evidence="1">
    <location>
        <begin position="432"/>
        <end position="619"/>
    </location>
</feature>
<feature type="compositionally biased region" description="Low complexity" evidence="1">
    <location>
        <begin position="84"/>
        <end position="101"/>
    </location>
</feature>
<feature type="compositionally biased region" description="Low complexity" evidence="1">
    <location>
        <begin position="166"/>
        <end position="178"/>
    </location>
</feature>
<dbReference type="AlphaFoldDB" id="A0AAW1DTK7"/>
<evidence type="ECO:0000256" key="1">
    <source>
        <dbReference type="SAM" id="MobiDB-lite"/>
    </source>
</evidence>
<dbReference type="InterPro" id="IPR037646">
    <property type="entry name" value="PROSER3"/>
</dbReference>
<feature type="region of interest" description="Disordered" evidence="1">
    <location>
        <begin position="1"/>
        <end position="54"/>
    </location>
</feature>
<protein>
    <recommendedName>
        <fullName evidence="4">Proline and serine-rich protein 3</fullName>
    </recommendedName>
</protein>
<organism evidence="2 3">
    <name type="scientific">Zoarces viviparus</name>
    <name type="common">Viviparous eelpout</name>
    <name type="synonym">Blennius viviparus</name>
    <dbReference type="NCBI Taxonomy" id="48416"/>
    <lineage>
        <taxon>Eukaryota</taxon>
        <taxon>Metazoa</taxon>
        <taxon>Chordata</taxon>
        <taxon>Craniata</taxon>
        <taxon>Vertebrata</taxon>
        <taxon>Euteleostomi</taxon>
        <taxon>Actinopterygii</taxon>
        <taxon>Neopterygii</taxon>
        <taxon>Teleostei</taxon>
        <taxon>Neoteleostei</taxon>
        <taxon>Acanthomorphata</taxon>
        <taxon>Eupercaria</taxon>
        <taxon>Perciformes</taxon>
        <taxon>Cottioidei</taxon>
        <taxon>Zoarcales</taxon>
        <taxon>Zoarcidae</taxon>
        <taxon>Zoarcinae</taxon>
        <taxon>Zoarces</taxon>
    </lineage>
</organism>
<proteinExistence type="predicted"/>
<evidence type="ECO:0008006" key="4">
    <source>
        <dbReference type="Google" id="ProtNLM"/>
    </source>
</evidence>
<feature type="compositionally biased region" description="Basic and acidic residues" evidence="1">
    <location>
        <begin position="133"/>
        <end position="149"/>
    </location>
</feature>
<dbReference type="PANTHER" id="PTHR22045">
    <property type="entry name" value="PROLINE AND SERINE-RICH PROTEIN 3"/>
    <property type="match status" value="1"/>
</dbReference>
<feature type="compositionally biased region" description="Basic and acidic residues" evidence="1">
    <location>
        <begin position="486"/>
        <end position="505"/>
    </location>
</feature>
<feature type="compositionally biased region" description="Polar residues" evidence="1">
    <location>
        <begin position="1"/>
        <end position="15"/>
    </location>
</feature>
<feature type="compositionally biased region" description="Low complexity" evidence="1">
    <location>
        <begin position="549"/>
        <end position="566"/>
    </location>
</feature>
<dbReference type="Proteomes" id="UP001488805">
    <property type="component" value="Unassembled WGS sequence"/>
</dbReference>
<feature type="region of interest" description="Disordered" evidence="1">
    <location>
        <begin position="82"/>
        <end position="186"/>
    </location>
</feature>